<keyword evidence="4" id="KW-0804">Transcription</keyword>
<evidence type="ECO:0000256" key="3">
    <source>
        <dbReference type="ARBA" id="ARBA00023125"/>
    </source>
</evidence>
<dbReference type="InterPro" id="IPR044810">
    <property type="entry name" value="WRKY_plant"/>
</dbReference>
<comment type="caution">
    <text evidence="7">The sequence shown here is derived from an EMBL/GenBank/DDBJ whole genome shotgun (WGS) entry which is preliminary data.</text>
</comment>
<keyword evidence="3" id="KW-0238">DNA-binding</keyword>
<evidence type="ECO:0000313" key="7">
    <source>
        <dbReference type="EMBL" id="KAJ6812981.1"/>
    </source>
</evidence>
<gene>
    <name evidence="7" type="ORF">M6B38_146595</name>
</gene>
<accession>A0AAX6FAB9</accession>
<feature type="domain" description="WRKY" evidence="6">
    <location>
        <begin position="109"/>
        <end position="174"/>
    </location>
</feature>
<dbReference type="PANTHER" id="PTHR31221">
    <property type="entry name" value="WRKY TRANSCRIPTION FACTOR PROTEIN 1-RELATED"/>
    <property type="match status" value="1"/>
</dbReference>
<protein>
    <submittedName>
        <fullName evidence="7">WRKY transcription factor 51 isoform X1</fullName>
    </submittedName>
</protein>
<keyword evidence="8" id="KW-1185">Reference proteome</keyword>
<dbReference type="InterPro" id="IPR036576">
    <property type="entry name" value="WRKY_dom_sf"/>
</dbReference>
<keyword evidence="5" id="KW-0539">Nucleus</keyword>
<dbReference type="GO" id="GO:0005634">
    <property type="term" value="C:nucleus"/>
    <property type="evidence" value="ECO:0007669"/>
    <property type="project" value="UniProtKB-SubCell"/>
</dbReference>
<evidence type="ECO:0000259" key="6">
    <source>
        <dbReference type="PROSITE" id="PS50811"/>
    </source>
</evidence>
<dbReference type="AlphaFoldDB" id="A0AAX6FAB9"/>
<evidence type="ECO:0000256" key="2">
    <source>
        <dbReference type="ARBA" id="ARBA00023015"/>
    </source>
</evidence>
<dbReference type="Proteomes" id="UP001140949">
    <property type="component" value="Unassembled WGS sequence"/>
</dbReference>
<evidence type="ECO:0000256" key="4">
    <source>
        <dbReference type="ARBA" id="ARBA00023163"/>
    </source>
</evidence>
<evidence type="ECO:0000256" key="1">
    <source>
        <dbReference type="ARBA" id="ARBA00004123"/>
    </source>
</evidence>
<reference evidence="7" key="2">
    <citation type="submission" date="2023-04" db="EMBL/GenBank/DDBJ databases">
        <authorList>
            <person name="Bruccoleri R.E."/>
            <person name="Oakeley E.J."/>
            <person name="Faust A.-M."/>
            <person name="Dessus-Babus S."/>
            <person name="Altorfer M."/>
            <person name="Burckhardt D."/>
            <person name="Oertli M."/>
            <person name="Naumann U."/>
            <person name="Petersen F."/>
            <person name="Wong J."/>
        </authorList>
    </citation>
    <scope>NUCLEOTIDE SEQUENCE</scope>
    <source>
        <strain evidence="7">GSM-AAB239-AS_SAM_17_03QT</strain>
        <tissue evidence="7">Leaf</tissue>
    </source>
</reference>
<dbReference type="GO" id="GO:0043565">
    <property type="term" value="F:sequence-specific DNA binding"/>
    <property type="evidence" value="ECO:0007669"/>
    <property type="project" value="InterPro"/>
</dbReference>
<dbReference type="EMBL" id="JANAVB010030817">
    <property type="protein sequence ID" value="KAJ6812981.1"/>
    <property type="molecule type" value="Genomic_DNA"/>
</dbReference>
<dbReference type="InterPro" id="IPR003657">
    <property type="entry name" value="WRKY_dom"/>
</dbReference>
<dbReference type="SUPFAM" id="SSF118290">
    <property type="entry name" value="WRKY DNA-binding domain"/>
    <property type="match status" value="1"/>
</dbReference>
<dbReference type="SMART" id="SM00774">
    <property type="entry name" value="WRKY"/>
    <property type="match status" value="1"/>
</dbReference>
<name>A0AAX6FAB9_IRIPA</name>
<dbReference type="Gene3D" id="2.20.25.80">
    <property type="entry name" value="WRKY domain"/>
    <property type="match status" value="1"/>
</dbReference>
<organism evidence="7 8">
    <name type="scientific">Iris pallida</name>
    <name type="common">Sweet iris</name>
    <dbReference type="NCBI Taxonomy" id="29817"/>
    <lineage>
        <taxon>Eukaryota</taxon>
        <taxon>Viridiplantae</taxon>
        <taxon>Streptophyta</taxon>
        <taxon>Embryophyta</taxon>
        <taxon>Tracheophyta</taxon>
        <taxon>Spermatophyta</taxon>
        <taxon>Magnoliopsida</taxon>
        <taxon>Liliopsida</taxon>
        <taxon>Asparagales</taxon>
        <taxon>Iridaceae</taxon>
        <taxon>Iridoideae</taxon>
        <taxon>Irideae</taxon>
        <taxon>Iris</taxon>
    </lineage>
</organism>
<dbReference type="PROSITE" id="PS50811">
    <property type="entry name" value="WRKY"/>
    <property type="match status" value="1"/>
</dbReference>
<evidence type="ECO:0000256" key="5">
    <source>
        <dbReference type="ARBA" id="ARBA00023242"/>
    </source>
</evidence>
<dbReference type="Pfam" id="PF03106">
    <property type="entry name" value="WRKY"/>
    <property type="match status" value="1"/>
</dbReference>
<proteinExistence type="predicted"/>
<dbReference type="GO" id="GO:0003700">
    <property type="term" value="F:DNA-binding transcription factor activity"/>
    <property type="evidence" value="ECO:0007669"/>
    <property type="project" value="InterPro"/>
</dbReference>
<reference evidence="7" key="1">
    <citation type="journal article" date="2023" name="GigaByte">
        <title>Genome assembly of the bearded iris, Iris pallida Lam.</title>
        <authorList>
            <person name="Bruccoleri R.E."/>
            <person name="Oakeley E.J."/>
            <person name="Faust A.M.E."/>
            <person name="Altorfer M."/>
            <person name="Dessus-Babus S."/>
            <person name="Burckhardt D."/>
            <person name="Oertli M."/>
            <person name="Naumann U."/>
            <person name="Petersen F."/>
            <person name="Wong J."/>
        </authorList>
    </citation>
    <scope>NUCLEOTIDE SEQUENCE</scope>
    <source>
        <strain evidence="7">GSM-AAB239-AS_SAM_17_03QT</strain>
    </source>
</reference>
<comment type="subcellular location">
    <subcellularLocation>
        <location evidence="1">Nucleus</location>
    </subcellularLocation>
</comment>
<evidence type="ECO:0000313" key="8">
    <source>
        <dbReference type="Proteomes" id="UP001140949"/>
    </source>
</evidence>
<dbReference type="FunFam" id="2.20.25.80:FF:000003">
    <property type="entry name" value="WRKY transcription factor 57"/>
    <property type="match status" value="1"/>
</dbReference>
<dbReference type="PANTHER" id="PTHR31221:SF283">
    <property type="entry name" value="WRKY DOMAIN-CONTAINING PROTEIN"/>
    <property type="match status" value="1"/>
</dbReference>
<sequence length="182" mass="21234">MDAHFVLLSNTRLVEMSMLPNYSWNDDQTDEEMLFWVDDDLIFPEIMQLQEQRDDSSSLLLQQANGDDRIGSSSARTSTDQVFFPAFTELPRNDATDSTNRRFMFKTKTDLDVLDDGYKWRKYGKKRVKNSPYPRNYYHCSYAGCYVKRRVERDREDPSYVVTTYEGVHNHPVPPSSATTST</sequence>
<keyword evidence="2" id="KW-0805">Transcription regulation</keyword>